<dbReference type="AlphaFoldDB" id="A0A182WIZ6"/>
<name>A0A182WIZ6_9DIPT</name>
<accession>A0A182WIZ6</accession>
<feature type="compositionally biased region" description="Basic and acidic residues" evidence="1">
    <location>
        <begin position="437"/>
        <end position="452"/>
    </location>
</feature>
<feature type="region of interest" description="Disordered" evidence="1">
    <location>
        <begin position="1024"/>
        <end position="1099"/>
    </location>
</feature>
<feature type="compositionally biased region" description="Low complexity" evidence="1">
    <location>
        <begin position="608"/>
        <end position="623"/>
    </location>
</feature>
<evidence type="ECO:0000256" key="1">
    <source>
        <dbReference type="SAM" id="MobiDB-lite"/>
    </source>
</evidence>
<feature type="region of interest" description="Disordered" evidence="1">
    <location>
        <begin position="608"/>
        <end position="639"/>
    </location>
</feature>
<protein>
    <submittedName>
        <fullName evidence="2">Uncharacterized protein</fullName>
    </submittedName>
</protein>
<feature type="compositionally biased region" description="Polar residues" evidence="1">
    <location>
        <begin position="58"/>
        <end position="70"/>
    </location>
</feature>
<feature type="compositionally biased region" description="Polar residues" evidence="1">
    <location>
        <begin position="293"/>
        <end position="304"/>
    </location>
</feature>
<feature type="compositionally biased region" description="Basic and acidic residues" evidence="1">
    <location>
        <begin position="1081"/>
        <end position="1093"/>
    </location>
</feature>
<feature type="region of interest" description="Disordered" evidence="1">
    <location>
        <begin position="676"/>
        <end position="703"/>
    </location>
</feature>
<feature type="compositionally biased region" description="Basic and acidic residues" evidence="1">
    <location>
        <begin position="625"/>
        <end position="636"/>
    </location>
</feature>
<feature type="region of interest" description="Disordered" evidence="1">
    <location>
        <begin position="541"/>
        <end position="572"/>
    </location>
</feature>
<feature type="compositionally biased region" description="Polar residues" evidence="1">
    <location>
        <begin position="689"/>
        <end position="700"/>
    </location>
</feature>
<sequence length="1257" mass="137069">MRCSSCIGGRRRSHKRRNDHESASPVKLGKTADSKPGQRMDQHPHVPACSAYRVESPPDNQWDNDSATFNRTDDYRPPSITITELDDETDEENDVETHDTSTSTIRNYEDTVNLELVNHYPRPSVQSSRAALEIIREEEFTSDCSDSETTHILPKNEGEIPPSRGDGNTSKVDKTSSGHGNGVGHVTPKFGSINVLRDFLRYRQQRQRRRGTALHNAGPPHFQQNEQQVPTTCLLVDAKESSMAPTEYRSICTTEIVSSEVLQAEVINIGSNSSSLDDLSDMESENREGSVENVPQESSSTASSIHVEFCNNDPVSQQQPVCDRSKVTPVRLPDLHQTNEDVEQSTGESNCNLDGDSTQNRPITKNQCLQPNILNACEDSEAPAHRLPPNQTSDSGPVDDIAKGCALTGDVGAEHRERHDVVASSIHNVLHAPVEKMSEHRTTLESSGERDPIVGSTPEHSSASLLVEDRDRASAVVGNDENVINALKDPWSSVIVRDCVPKFDIDCTVNHCVRFGKTPPLVEEIMHRGDQSHGGAIAVKSENQTFSPPPPPPILAGSAIPLPPPPAKEDANVTNLGQNTVELPEVDKSDTPPPPAQLVPLTVEALSTSTAGSSNGSARNAQAHGGDHPSKTDHADANQNSTQNCVDAVTSAKRPEPSNSTVDDQSALLKYIQVHSRTTESSEKHYQGNAKNSPNVSPDSTDYGDRWVGDLRRHQPAVPVRCDASTGEDNVDCAAKIEQAREDHGGQNCAVSSEAIVLPPNLRNTDHEIVVSGTKAGMNNVSRAKHPTSRTAEQKIPSNTVPSVNPAADTSLPDRKQALATDLRTEISRLKDAELEDEFRKLELEAARYERELQQITVPRQASSQSNTTIECTRNYYVSKQNDFVIQRSSMSSVNNSNVVGVMHGGRDNQQLDEGVGIRDQRKLQRSNHDDTQDMVINSHGPGPVPPPPVPSIPAVNPAADDEEFVVKKVKDRVRDLMASQAAAEATKNAMKIRSAPSTPTAGRKNIEAEFKEFRELRQREAIAERKQLDTKPAVTVSSGPAAKQPHPHTVRNFSPSRIPLATSKASSVSHRKLTDTIGTEGKKGNQENKAPTEESDSEKIQVNVAALIATHQEKQQLSTLPAVAQVPKIAPTSSIVELHAVPDGKTPAQNDPASAELVVVSVSDKCQQFEQRIRKNSTDSACDTITYARKICNNSPALGERQPFQQKPGTTYGRNGDVCCDAVDNNNFSEIDLLHEIDHALVLAKDFLFTREHCCE</sequence>
<feature type="region of interest" description="Disordered" evidence="1">
    <location>
        <begin position="1"/>
        <end position="79"/>
    </location>
</feature>
<feature type="region of interest" description="Disordered" evidence="1">
    <location>
        <begin position="779"/>
        <end position="811"/>
    </location>
</feature>
<dbReference type="STRING" id="112268.A0A182WIZ6"/>
<feature type="compositionally biased region" description="Polar residues" evidence="1">
    <location>
        <begin position="344"/>
        <end position="358"/>
    </location>
</feature>
<proteinExistence type="predicted"/>
<keyword evidence="3" id="KW-1185">Reference proteome</keyword>
<evidence type="ECO:0000313" key="3">
    <source>
        <dbReference type="Proteomes" id="UP000075920"/>
    </source>
</evidence>
<feature type="compositionally biased region" description="Basic and acidic residues" evidence="1">
    <location>
        <begin position="677"/>
        <end position="686"/>
    </location>
</feature>
<feature type="region of interest" description="Disordered" evidence="1">
    <location>
        <begin position="141"/>
        <end position="186"/>
    </location>
</feature>
<organism evidence="2 3">
    <name type="scientific">Anopheles minimus</name>
    <dbReference type="NCBI Taxonomy" id="112268"/>
    <lineage>
        <taxon>Eukaryota</taxon>
        <taxon>Metazoa</taxon>
        <taxon>Ecdysozoa</taxon>
        <taxon>Arthropoda</taxon>
        <taxon>Hexapoda</taxon>
        <taxon>Insecta</taxon>
        <taxon>Pterygota</taxon>
        <taxon>Neoptera</taxon>
        <taxon>Endopterygota</taxon>
        <taxon>Diptera</taxon>
        <taxon>Nematocera</taxon>
        <taxon>Culicoidea</taxon>
        <taxon>Culicidae</taxon>
        <taxon>Anophelinae</taxon>
        <taxon>Anopheles</taxon>
    </lineage>
</organism>
<dbReference type="VEuPathDB" id="VectorBase:AMIN010350"/>
<dbReference type="EnsemblMetazoa" id="AMIN010350-RA">
    <property type="protein sequence ID" value="AMIN010350-PA"/>
    <property type="gene ID" value="AMIN010350"/>
</dbReference>
<reference evidence="2" key="2">
    <citation type="submission" date="2020-05" db="UniProtKB">
        <authorList>
            <consortium name="EnsemblMetazoa"/>
        </authorList>
    </citation>
    <scope>IDENTIFICATION</scope>
    <source>
        <strain evidence="2">MINIMUS1</strain>
    </source>
</reference>
<reference evidence="3" key="1">
    <citation type="submission" date="2013-03" db="EMBL/GenBank/DDBJ databases">
        <title>The Genome Sequence of Anopheles minimus MINIMUS1.</title>
        <authorList>
            <consortium name="The Broad Institute Genomics Platform"/>
            <person name="Neafsey D.E."/>
            <person name="Walton C."/>
            <person name="Walker B."/>
            <person name="Young S.K."/>
            <person name="Zeng Q."/>
            <person name="Gargeya S."/>
            <person name="Fitzgerald M."/>
            <person name="Haas B."/>
            <person name="Abouelleil A."/>
            <person name="Allen A.W."/>
            <person name="Alvarado L."/>
            <person name="Arachchi H.M."/>
            <person name="Berlin A.M."/>
            <person name="Chapman S.B."/>
            <person name="Gainer-Dewar J."/>
            <person name="Goldberg J."/>
            <person name="Griggs A."/>
            <person name="Gujja S."/>
            <person name="Hansen M."/>
            <person name="Howarth C."/>
            <person name="Imamovic A."/>
            <person name="Ireland A."/>
            <person name="Larimer J."/>
            <person name="McCowan C."/>
            <person name="Murphy C."/>
            <person name="Pearson M."/>
            <person name="Poon T.W."/>
            <person name="Priest M."/>
            <person name="Roberts A."/>
            <person name="Saif S."/>
            <person name="Shea T."/>
            <person name="Sisk P."/>
            <person name="Sykes S."/>
            <person name="Wortman J."/>
            <person name="Nusbaum C."/>
            <person name="Birren B."/>
        </authorList>
    </citation>
    <scope>NUCLEOTIDE SEQUENCE [LARGE SCALE GENOMIC DNA]</scope>
    <source>
        <strain evidence="3">MINIMUS1</strain>
    </source>
</reference>
<evidence type="ECO:0000313" key="2">
    <source>
        <dbReference type="EnsemblMetazoa" id="AMIN010350-PA"/>
    </source>
</evidence>
<feature type="compositionally biased region" description="Basic and acidic residues" evidence="1">
    <location>
        <begin position="30"/>
        <end position="44"/>
    </location>
</feature>
<feature type="region of interest" description="Disordered" evidence="1">
    <location>
        <begin position="437"/>
        <end position="461"/>
    </location>
</feature>
<feature type="region of interest" description="Disordered" evidence="1">
    <location>
        <begin position="272"/>
        <end position="358"/>
    </location>
</feature>
<dbReference type="Proteomes" id="UP000075920">
    <property type="component" value="Unassembled WGS sequence"/>
</dbReference>